<dbReference type="Proteomes" id="UP000179233">
    <property type="component" value="Unassembled WGS sequence"/>
</dbReference>
<dbReference type="AlphaFoldDB" id="A0A1G1VS82"/>
<dbReference type="EMBL" id="MHCJ01000003">
    <property type="protein sequence ID" value="OGY18230.1"/>
    <property type="molecule type" value="Genomic_DNA"/>
</dbReference>
<organism evidence="1 2">
    <name type="scientific">Candidatus Chisholmbacteria bacterium RIFCSPHIGHO2_01_FULL_52_32</name>
    <dbReference type="NCBI Taxonomy" id="1797591"/>
    <lineage>
        <taxon>Bacteria</taxon>
        <taxon>Candidatus Chisholmiibacteriota</taxon>
    </lineage>
</organism>
<comment type="caution">
    <text evidence="1">The sequence shown here is derived from an EMBL/GenBank/DDBJ whole genome shotgun (WGS) entry which is preliminary data.</text>
</comment>
<evidence type="ECO:0000313" key="1">
    <source>
        <dbReference type="EMBL" id="OGY18230.1"/>
    </source>
</evidence>
<protein>
    <submittedName>
        <fullName evidence="1">Uncharacterized protein</fullName>
    </submittedName>
</protein>
<reference evidence="1 2" key="1">
    <citation type="journal article" date="2016" name="Nat. Commun.">
        <title>Thousands of microbial genomes shed light on interconnected biogeochemical processes in an aquifer system.</title>
        <authorList>
            <person name="Anantharaman K."/>
            <person name="Brown C.T."/>
            <person name="Hug L.A."/>
            <person name="Sharon I."/>
            <person name="Castelle C.J."/>
            <person name="Probst A.J."/>
            <person name="Thomas B.C."/>
            <person name="Singh A."/>
            <person name="Wilkins M.J."/>
            <person name="Karaoz U."/>
            <person name="Brodie E.L."/>
            <person name="Williams K.H."/>
            <person name="Hubbard S.S."/>
            <person name="Banfield J.F."/>
        </authorList>
    </citation>
    <scope>NUCLEOTIDE SEQUENCE [LARGE SCALE GENOMIC DNA]</scope>
</reference>
<sequence>METVPIGTERGTHFWTKKQNPNLREGRGGNQDSKARVFFIACQLFSLFACKLGKDERILSDDVEIENRGGARTSALFAT</sequence>
<proteinExistence type="predicted"/>
<name>A0A1G1VS82_9BACT</name>
<evidence type="ECO:0000313" key="2">
    <source>
        <dbReference type="Proteomes" id="UP000179233"/>
    </source>
</evidence>
<accession>A0A1G1VS82</accession>
<gene>
    <name evidence="1" type="ORF">A2786_01790</name>
</gene>